<dbReference type="InterPro" id="IPR037491">
    <property type="entry name" value="LTI78/LTI65"/>
</dbReference>
<dbReference type="PANTHER" id="PTHR33836">
    <property type="entry name" value="LOW-TEMPERATURE-INDUCED 65 KDA PROTEIN-RELATED"/>
    <property type="match status" value="1"/>
</dbReference>
<evidence type="ECO:0000256" key="1">
    <source>
        <dbReference type="SAM" id="MobiDB-lite"/>
    </source>
</evidence>
<evidence type="ECO:0000313" key="4">
    <source>
        <dbReference type="EMBL" id="KAI0513756.1"/>
    </source>
</evidence>
<reference evidence="4" key="1">
    <citation type="journal article" date="2022" name="Front. Genet.">
        <title>Chromosome-Scale Assembly of the Dendrobium nobile Genome Provides Insights Into the Molecular Mechanism of the Biosynthesis of the Medicinal Active Ingredient of Dendrobium.</title>
        <authorList>
            <person name="Xu Q."/>
            <person name="Niu S.-C."/>
            <person name="Li K.-L."/>
            <person name="Zheng P.-J."/>
            <person name="Zhang X.-J."/>
            <person name="Jia Y."/>
            <person name="Liu Y."/>
            <person name="Niu Y.-X."/>
            <person name="Yu L.-H."/>
            <person name="Chen D.-F."/>
            <person name="Zhang G.-Q."/>
        </authorList>
    </citation>
    <scope>NUCLEOTIDE SEQUENCE</scope>
    <source>
        <tissue evidence="4">Leaf</tissue>
    </source>
</reference>
<protein>
    <recommendedName>
        <fullName evidence="6">Low-temperature-induced 65 kDa protein</fullName>
    </recommendedName>
</protein>
<dbReference type="OrthoDB" id="776678at2759"/>
<dbReference type="InterPro" id="IPR057059">
    <property type="entry name" value="LTI65/LTI78_PGEED"/>
</dbReference>
<feature type="compositionally biased region" description="Polar residues" evidence="1">
    <location>
        <begin position="1"/>
        <end position="12"/>
    </location>
</feature>
<dbReference type="GO" id="GO:0009737">
    <property type="term" value="P:response to abscisic acid"/>
    <property type="evidence" value="ECO:0007669"/>
    <property type="project" value="InterPro"/>
</dbReference>
<sequence length="327" mass="34958">METVTAPSTTYLQGEHPPQTVEEQEHHEKKPVMKKVKDKVKKIKNAITKKSHGHGDQSVDDDDRHQHGDLDEGDDGFVEDDEMSDDPEVHGAPMYESSAIGMRTGGKEMLGGRGGGGAGLDLSTTKFDEDPDAPRTETDTITRGGLRRGGEEVDVSPELSRSLEAMTISAQNDRGETELPKDQNSSYTSMVSSAASKVYGLVADAGSAVISKVKPEAKKDVEDDAVEKQDKGLSIKEYITEKLTPGEDEKALSELITEAGQMRTNEAVEAPPATEKSGFGEGGSGAGVMERLKETVTSLLGGGDRSPKSSATEAHSKVAQDSKDVYH</sequence>
<dbReference type="AlphaFoldDB" id="A0A8T3BNL8"/>
<dbReference type="PANTHER" id="PTHR33836:SF1">
    <property type="entry name" value="LOW-TEMPERATURE-INDUCED 65 KDA PROTEIN-RELATED"/>
    <property type="match status" value="1"/>
</dbReference>
<dbReference type="Pfam" id="PF23399">
    <property type="entry name" value="LTI65_PGEED"/>
    <property type="match status" value="1"/>
</dbReference>
<dbReference type="Pfam" id="PF23403">
    <property type="entry name" value="LTI65_LTI78_N"/>
    <property type="match status" value="1"/>
</dbReference>
<feature type="compositionally biased region" description="Basic and acidic residues" evidence="1">
    <location>
        <begin position="126"/>
        <end position="140"/>
    </location>
</feature>
<dbReference type="InterPro" id="IPR056605">
    <property type="entry name" value="LTI65_LTI78_N"/>
</dbReference>
<feature type="compositionally biased region" description="Basic residues" evidence="1">
    <location>
        <begin position="32"/>
        <end position="52"/>
    </location>
</feature>
<organism evidence="4 5">
    <name type="scientific">Dendrobium nobile</name>
    <name type="common">Orchid</name>
    <dbReference type="NCBI Taxonomy" id="94219"/>
    <lineage>
        <taxon>Eukaryota</taxon>
        <taxon>Viridiplantae</taxon>
        <taxon>Streptophyta</taxon>
        <taxon>Embryophyta</taxon>
        <taxon>Tracheophyta</taxon>
        <taxon>Spermatophyta</taxon>
        <taxon>Magnoliopsida</taxon>
        <taxon>Liliopsida</taxon>
        <taxon>Asparagales</taxon>
        <taxon>Orchidaceae</taxon>
        <taxon>Epidendroideae</taxon>
        <taxon>Malaxideae</taxon>
        <taxon>Dendrobiinae</taxon>
        <taxon>Dendrobium</taxon>
    </lineage>
</organism>
<dbReference type="EMBL" id="JAGYWB010000008">
    <property type="protein sequence ID" value="KAI0513756.1"/>
    <property type="molecule type" value="Genomic_DNA"/>
</dbReference>
<comment type="caution">
    <text evidence="4">The sequence shown here is derived from an EMBL/GenBank/DDBJ whole genome shotgun (WGS) entry which is preliminary data.</text>
</comment>
<feature type="region of interest" description="Disordered" evidence="1">
    <location>
        <begin position="1"/>
        <end position="158"/>
    </location>
</feature>
<feature type="compositionally biased region" description="Basic and acidic residues" evidence="1">
    <location>
        <begin position="53"/>
        <end position="70"/>
    </location>
</feature>
<dbReference type="Proteomes" id="UP000829196">
    <property type="component" value="Unassembled WGS sequence"/>
</dbReference>
<feature type="compositionally biased region" description="Gly residues" evidence="1">
    <location>
        <begin position="108"/>
        <end position="119"/>
    </location>
</feature>
<feature type="domain" description="LTI65/LTI78 PGEED repeat" evidence="2">
    <location>
        <begin position="230"/>
        <end position="259"/>
    </location>
</feature>
<gene>
    <name evidence="4" type="ORF">KFK09_009786</name>
</gene>
<evidence type="ECO:0008006" key="6">
    <source>
        <dbReference type="Google" id="ProtNLM"/>
    </source>
</evidence>
<feature type="compositionally biased region" description="Basic and acidic residues" evidence="1">
    <location>
        <begin position="314"/>
        <end position="327"/>
    </location>
</feature>
<evidence type="ECO:0000259" key="2">
    <source>
        <dbReference type="Pfam" id="PF23399"/>
    </source>
</evidence>
<feature type="compositionally biased region" description="Acidic residues" evidence="1">
    <location>
        <begin position="71"/>
        <end position="86"/>
    </location>
</feature>
<dbReference type="SMR" id="A0A8T3BNL8"/>
<evidence type="ECO:0000313" key="5">
    <source>
        <dbReference type="Proteomes" id="UP000829196"/>
    </source>
</evidence>
<feature type="region of interest" description="Disordered" evidence="1">
    <location>
        <begin position="263"/>
        <end position="327"/>
    </location>
</feature>
<keyword evidence="5" id="KW-1185">Reference proteome</keyword>
<feature type="domain" description="LTI65/LTI78 N-terminal" evidence="3">
    <location>
        <begin position="25"/>
        <end position="100"/>
    </location>
</feature>
<proteinExistence type="predicted"/>
<accession>A0A8T3BNL8</accession>
<evidence type="ECO:0000259" key="3">
    <source>
        <dbReference type="Pfam" id="PF23403"/>
    </source>
</evidence>
<name>A0A8T3BNL8_DENNO</name>